<feature type="chain" id="PRO_5029870231" evidence="6">
    <location>
        <begin position="20"/>
        <end position="242"/>
    </location>
</feature>
<evidence type="ECO:0000313" key="8">
    <source>
        <dbReference type="Proteomes" id="UP000553632"/>
    </source>
</evidence>
<dbReference type="Pfam" id="PF00450">
    <property type="entry name" value="Peptidase_S10"/>
    <property type="match status" value="1"/>
</dbReference>
<keyword evidence="8" id="KW-1185">Reference proteome</keyword>
<dbReference type="GO" id="GO:0004185">
    <property type="term" value="F:serine-type carboxypeptidase activity"/>
    <property type="evidence" value="ECO:0007669"/>
    <property type="project" value="InterPro"/>
</dbReference>
<evidence type="ECO:0000256" key="1">
    <source>
        <dbReference type="ARBA" id="ARBA00009431"/>
    </source>
</evidence>
<dbReference type="OMA" id="FTITHAD"/>
<dbReference type="EMBL" id="JABANO010019811">
    <property type="protein sequence ID" value="KAF4729579.1"/>
    <property type="molecule type" value="Genomic_DNA"/>
</dbReference>
<dbReference type="SUPFAM" id="SSF53474">
    <property type="entry name" value="alpha/beta-Hydrolases"/>
    <property type="match status" value="1"/>
</dbReference>
<evidence type="ECO:0000313" key="7">
    <source>
        <dbReference type="EMBL" id="KAF4729579.1"/>
    </source>
</evidence>
<keyword evidence="4" id="KW-0378">Hydrolase</keyword>
<accession>A0A7J6S9D5</accession>
<dbReference type="PRINTS" id="PR00724">
    <property type="entry name" value="CRBOXYPTASEC"/>
</dbReference>
<reference evidence="7 8" key="1">
    <citation type="submission" date="2020-04" db="EMBL/GenBank/DDBJ databases">
        <title>Perkinsus olseni comparative genomics.</title>
        <authorList>
            <person name="Bogema D.R."/>
        </authorList>
    </citation>
    <scope>NUCLEOTIDE SEQUENCE [LARGE SCALE GENOMIC DNA]</scope>
    <source>
        <strain evidence="7 8">ATCC PRA-207</strain>
    </source>
</reference>
<dbReference type="PANTHER" id="PTHR11802">
    <property type="entry name" value="SERINE PROTEASE FAMILY S10 SERINE CARBOXYPEPTIDASE"/>
    <property type="match status" value="1"/>
</dbReference>
<keyword evidence="5" id="KW-0325">Glycoprotein</keyword>
<feature type="signal peptide" evidence="6">
    <location>
        <begin position="1"/>
        <end position="19"/>
    </location>
</feature>
<organism evidence="7 8">
    <name type="scientific">Perkinsus olseni</name>
    <name type="common">Perkinsus atlanticus</name>
    <dbReference type="NCBI Taxonomy" id="32597"/>
    <lineage>
        <taxon>Eukaryota</taxon>
        <taxon>Sar</taxon>
        <taxon>Alveolata</taxon>
        <taxon>Perkinsozoa</taxon>
        <taxon>Perkinsea</taxon>
        <taxon>Perkinsida</taxon>
        <taxon>Perkinsidae</taxon>
        <taxon>Perkinsus</taxon>
    </lineage>
</organism>
<name>A0A7J6S9D5_PEROL</name>
<comment type="caution">
    <text evidence="7">The sequence shown here is derived from an EMBL/GenBank/DDBJ whole genome shotgun (WGS) entry which is preliminary data.</text>
</comment>
<dbReference type="PANTHER" id="PTHR11802:SF113">
    <property type="entry name" value="SERINE CARBOXYPEPTIDASE CTSA-4.1"/>
    <property type="match status" value="1"/>
</dbReference>
<evidence type="ECO:0000256" key="5">
    <source>
        <dbReference type="ARBA" id="ARBA00023180"/>
    </source>
</evidence>
<keyword evidence="2" id="KW-0121">Carboxypeptidase</keyword>
<dbReference type="InterPro" id="IPR029058">
    <property type="entry name" value="AB_hydrolase_fold"/>
</dbReference>
<sequence length="242" mass="26806">MRIFLTMMLVPYVVTPAKATSLSRHPRPFLGVTDDLVTALRAGESRDGPASSRICDNTVIQYHGYLPGQGDTRLFYWFFESRHNPRESPTVIYFQGGPGGSSLFSAVSGNGGPCIVDDIGNNTSMNKYSWNTHANVMYLDQPAGVGFSKGPIPKSSVEAAESTYLALSEFFRTRPEYNTRVFLAGQSYAGHYIPPLAVKLKQRTSRVRLEGIILGNAEVAPEIQWRYFPAMLHENGFTSQEV</sequence>
<dbReference type="AlphaFoldDB" id="A0A7J6S9D5"/>
<keyword evidence="6" id="KW-0732">Signal</keyword>
<evidence type="ECO:0000256" key="3">
    <source>
        <dbReference type="ARBA" id="ARBA00022670"/>
    </source>
</evidence>
<keyword evidence="3" id="KW-0645">Protease</keyword>
<dbReference type="InterPro" id="IPR001563">
    <property type="entry name" value="Peptidase_S10"/>
</dbReference>
<evidence type="ECO:0000256" key="4">
    <source>
        <dbReference type="ARBA" id="ARBA00022801"/>
    </source>
</evidence>
<dbReference type="Gene3D" id="3.40.50.1820">
    <property type="entry name" value="alpha/beta hydrolase"/>
    <property type="match status" value="1"/>
</dbReference>
<dbReference type="Proteomes" id="UP000553632">
    <property type="component" value="Unassembled WGS sequence"/>
</dbReference>
<evidence type="ECO:0000256" key="6">
    <source>
        <dbReference type="SAM" id="SignalP"/>
    </source>
</evidence>
<evidence type="ECO:0000256" key="2">
    <source>
        <dbReference type="ARBA" id="ARBA00022645"/>
    </source>
</evidence>
<dbReference type="GO" id="GO:0006508">
    <property type="term" value="P:proteolysis"/>
    <property type="evidence" value="ECO:0007669"/>
    <property type="project" value="UniProtKB-KW"/>
</dbReference>
<gene>
    <name evidence="7" type="ORF">FOZ63_026530</name>
</gene>
<proteinExistence type="inferred from homology"/>
<comment type="similarity">
    <text evidence="1">Belongs to the peptidase S10 family.</text>
</comment>
<protein>
    <submittedName>
        <fullName evidence="7">Uncharacterized protein</fullName>
    </submittedName>
</protein>